<accession>A0ABD3R468</accession>
<organism evidence="2 3">
    <name type="scientific">Cyclotella cryptica</name>
    <dbReference type="NCBI Taxonomy" id="29204"/>
    <lineage>
        <taxon>Eukaryota</taxon>
        <taxon>Sar</taxon>
        <taxon>Stramenopiles</taxon>
        <taxon>Ochrophyta</taxon>
        <taxon>Bacillariophyta</taxon>
        <taxon>Coscinodiscophyceae</taxon>
        <taxon>Thalassiosirophycidae</taxon>
        <taxon>Stephanodiscales</taxon>
        <taxon>Stephanodiscaceae</taxon>
        <taxon>Cyclotella</taxon>
    </lineage>
</organism>
<name>A0ABD3R468_9STRA</name>
<comment type="caution">
    <text evidence="2">The sequence shown here is derived from an EMBL/GenBank/DDBJ whole genome shotgun (WGS) entry which is preliminary data.</text>
</comment>
<gene>
    <name evidence="2" type="ORF">HJC23_005845</name>
</gene>
<proteinExistence type="predicted"/>
<sequence length="405" mass="45701">MAYSPQDPTPSSVFQMRLKGDDETPFSLWNNETDQCQDEHFVVELFEPWQRPRRENGRWYNEEDEDCYFRTSRCNKESTKDGFLSGSEPIDWEEVNERNSKGRTPLKSLTNTLDHGESSRERRKHLKNNETIPTATLGTIDECANDSGGENTCLYTLGSSSNSDPTVDDTDKNVAASFSDLIGITRPVYETTDNYGVDPSCLFGNFVFPSIKKEVNPEDSLYCSLYTEEAEDSPRNHSASYLLSDGLSVIEECDEETDSEDASVTSDCNDGNNVPLYHYSMATSMRDFDSEPIFSLSESKKNTHIDCGARTPLDDEKVSAKVNDPNDTFVESRRLQRALGPLLGNNAFHNKDIADYYVDESFYNDQDYPACPSIFSECFLNIFASLFLGKRQYQGCVMPVDCCAL</sequence>
<dbReference type="AlphaFoldDB" id="A0ABD3R468"/>
<evidence type="ECO:0000256" key="1">
    <source>
        <dbReference type="SAM" id="MobiDB-lite"/>
    </source>
</evidence>
<dbReference type="EMBL" id="JABMIG020000002">
    <property type="protein sequence ID" value="KAL3805601.1"/>
    <property type="molecule type" value="Genomic_DNA"/>
</dbReference>
<keyword evidence="3" id="KW-1185">Reference proteome</keyword>
<dbReference type="Proteomes" id="UP001516023">
    <property type="component" value="Unassembled WGS sequence"/>
</dbReference>
<feature type="region of interest" description="Disordered" evidence="1">
    <location>
        <begin position="96"/>
        <end position="131"/>
    </location>
</feature>
<reference evidence="2 3" key="1">
    <citation type="journal article" date="2020" name="G3 (Bethesda)">
        <title>Improved Reference Genome for Cyclotella cryptica CCMP332, a Model for Cell Wall Morphogenesis, Salinity Adaptation, and Lipid Production in Diatoms (Bacillariophyta).</title>
        <authorList>
            <person name="Roberts W.R."/>
            <person name="Downey K.M."/>
            <person name="Ruck E.C."/>
            <person name="Traller J.C."/>
            <person name="Alverson A.J."/>
        </authorList>
    </citation>
    <scope>NUCLEOTIDE SEQUENCE [LARGE SCALE GENOMIC DNA]</scope>
    <source>
        <strain evidence="2 3">CCMP332</strain>
    </source>
</reference>
<evidence type="ECO:0000313" key="3">
    <source>
        <dbReference type="Proteomes" id="UP001516023"/>
    </source>
</evidence>
<protein>
    <submittedName>
        <fullName evidence="2">Uncharacterized protein</fullName>
    </submittedName>
</protein>
<evidence type="ECO:0000313" key="2">
    <source>
        <dbReference type="EMBL" id="KAL3805601.1"/>
    </source>
</evidence>